<protein>
    <recommendedName>
        <fullName evidence="1">Protein kinase domain-containing protein</fullName>
    </recommendedName>
</protein>
<dbReference type="InterPro" id="IPR000719">
    <property type="entry name" value="Prot_kinase_dom"/>
</dbReference>
<dbReference type="VEuPathDB" id="AmoebaDB:DICPUDRAFT_84604"/>
<dbReference type="EMBL" id="GL871442">
    <property type="protein sequence ID" value="EGC29363.1"/>
    <property type="molecule type" value="Genomic_DNA"/>
</dbReference>
<gene>
    <name evidence="2" type="ORF">DICPUDRAFT_84604</name>
</gene>
<sequence length="448" mass="52628">MDCFEDIQDFNLLKLEDDKIKILKFGDEEIIINKVFNIKRENIVVFGTRKIDNKPVVIKYITRENKENKENRGDEEVKALKEYSYHPNIVLLLNSSKKNDRNIILLERGSEINKSFLKSYKNIQPGDDSNHLLKSIFCQYVVFLSFGHFVKRFQRDVKPGNTILFPSIFLDQMPYLKVIDFELSSSGTLSESKLYPDRARGTKFYDLLEDKLHHLHLAETYFLCSAFSDVELLEEKGFTVEKGNVEVKEIADLLEHKGVTLSEVFKSNFIQKRKIHFYNFLLGDNSHQFIEVKDITNKIKDFTYSNIYIRYLSTPHIFQYSDNSYNSYLFPYYSISSVYILPTEISEEDYLNENLKDILGEINYNFEILLKQLNESGTYSYSNDYLERCEKKISLAGKDKSSKDLLDNFNSEMKNYQEALTKNGYYTKIEEFKIKKFGFGDIDEKNNL</sequence>
<dbReference type="KEGG" id="dpp:DICPUDRAFT_84604"/>
<evidence type="ECO:0000259" key="1">
    <source>
        <dbReference type="PROSITE" id="PS50011"/>
    </source>
</evidence>
<evidence type="ECO:0000313" key="3">
    <source>
        <dbReference type="Proteomes" id="UP000001064"/>
    </source>
</evidence>
<proteinExistence type="predicted"/>
<dbReference type="SUPFAM" id="SSF56112">
    <property type="entry name" value="Protein kinase-like (PK-like)"/>
    <property type="match status" value="1"/>
</dbReference>
<evidence type="ECO:0000313" key="2">
    <source>
        <dbReference type="EMBL" id="EGC29363.1"/>
    </source>
</evidence>
<accession>F1A368</accession>
<dbReference type="PROSITE" id="PS50011">
    <property type="entry name" value="PROTEIN_KINASE_DOM"/>
    <property type="match status" value="1"/>
</dbReference>
<keyword evidence="3" id="KW-1185">Reference proteome</keyword>
<dbReference type="InterPro" id="IPR011009">
    <property type="entry name" value="Kinase-like_dom_sf"/>
</dbReference>
<dbReference type="InParanoid" id="F1A368"/>
<reference evidence="3" key="1">
    <citation type="journal article" date="2011" name="Genome Biol.">
        <title>Comparative genomics of the social amoebae Dictyostelium discoideum and Dictyostelium purpureum.</title>
        <authorList>
            <consortium name="US DOE Joint Genome Institute (JGI-PGF)"/>
            <person name="Sucgang R."/>
            <person name="Kuo A."/>
            <person name="Tian X."/>
            <person name="Salerno W."/>
            <person name="Parikh A."/>
            <person name="Feasley C.L."/>
            <person name="Dalin E."/>
            <person name="Tu H."/>
            <person name="Huang E."/>
            <person name="Barry K."/>
            <person name="Lindquist E."/>
            <person name="Shapiro H."/>
            <person name="Bruce D."/>
            <person name="Schmutz J."/>
            <person name="Salamov A."/>
            <person name="Fey P."/>
            <person name="Gaudet P."/>
            <person name="Anjard C."/>
            <person name="Babu M.M."/>
            <person name="Basu S."/>
            <person name="Bushmanova Y."/>
            <person name="van der Wel H."/>
            <person name="Katoh-Kurasawa M."/>
            <person name="Dinh C."/>
            <person name="Coutinho P.M."/>
            <person name="Saito T."/>
            <person name="Elias M."/>
            <person name="Schaap P."/>
            <person name="Kay R.R."/>
            <person name="Henrissat B."/>
            <person name="Eichinger L."/>
            <person name="Rivero F."/>
            <person name="Putnam N.H."/>
            <person name="West C.M."/>
            <person name="Loomis W.F."/>
            <person name="Chisholm R.L."/>
            <person name="Shaulsky G."/>
            <person name="Strassmann J.E."/>
            <person name="Queller D.C."/>
            <person name="Kuspa A."/>
            <person name="Grigoriev I.V."/>
        </authorList>
    </citation>
    <scope>NUCLEOTIDE SEQUENCE [LARGE SCALE GENOMIC DNA]</scope>
    <source>
        <strain evidence="3">QSDP1</strain>
    </source>
</reference>
<dbReference type="GO" id="GO:0004674">
    <property type="term" value="F:protein serine/threonine kinase activity"/>
    <property type="evidence" value="ECO:0000318"/>
    <property type="project" value="GO_Central"/>
</dbReference>
<dbReference type="GO" id="GO:0005737">
    <property type="term" value="C:cytoplasm"/>
    <property type="evidence" value="ECO:0000318"/>
    <property type="project" value="GO_Central"/>
</dbReference>
<dbReference type="Pfam" id="PF00069">
    <property type="entry name" value="Pkinase"/>
    <property type="match status" value="1"/>
</dbReference>
<dbReference type="Gene3D" id="1.10.510.10">
    <property type="entry name" value="Transferase(Phosphotransferase) domain 1"/>
    <property type="match status" value="1"/>
</dbReference>
<dbReference type="GeneID" id="10505427"/>
<dbReference type="GO" id="GO:0005524">
    <property type="term" value="F:ATP binding"/>
    <property type="evidence" value="ECO:0007669"/>
    <property type="project" value="InterPro"/>
</dbReference>
<dbReference type="Proteomes" id="UP000001064">
    <property type="component" value="Unassembled WGS sequence"/>
</dbReference>
<dbReference type="SMART" id="SM00220">
    <property type="entry name" value="S_TKc"/>
    <property type="match status" value="1"/>
</dbReference>
<dbReference type="GO" id="GO:0007165">
    <property type="term" value="P:signal transduction"/>
    <property type="evidence" value="ECO:0000318"/>
    <property type="project" value="GO_Central"/>
</dbReference>
<dbReference type="RefSeq" id="XP_003294107.1">
    <property type="nucleotide sequence ID" value="XM_003294059.1"/>
</dbReference>
<name>F1A368_DICPU</name>
<feature type="domain" description="Protein kinase" evidence="1">
    <location>
        <begin position="30"/>
        <end position="309"/>
    </location>
</feature>
<dbReference type="AlphaFoldDB" id="F1A368"/>
<organism evidence="2 3">
    <name type="scientific">Dictyostelium purpureum</name>
    <name type="common">Slime mold</name>
    <dbReference type="NCBI Taxonomy" id="5786"/>
    <lineage>
        <taxon>Eukaryota</taxon>
        <taxon>Amoebozoa</taxon>
        <taxon>Evosea</taxon>
        <taxon>Eumycetozoa</taxon>
        <taxon>Dictyostelia</taxon>
        <taxon>Dictyosteliales</taxon>
        <taxon>Dictyosteliaceae</taxon>
        <taxon>Dictyostelium</taxon>
    </lineage>
</organism>